<sequence>MTKVREEESLGFLLDEKLKEFVTKNTLKAKKEEYEEQVEIAKEVILPLIKLTERSKKVVRMLLLGG</sequence>
<proteinExistence type="predicted"/>
<organism evidence="1 2">
    <name type="scientific">Ignicoccus islandicus DSM 13165</name>
    <dbReference type="NCBI Taxonomy" id="940295"/>
    <lineage>
        <taxon>Archaea</taxon>
        <taxon>Thermoproteota</taxon>
        <taxon>Thermoprotei</taxon>
        <taxon>Desulfurococcales</taxon>
        <taxon>Desulfurococcaceae</taxon>
        <taxon>Ignicoccus</taxon>
    </lineage>
</organism>
<gene>
    <name evidence="1" type="ORF">EYM_05020</name>
</gene>
<dbReference type="RefSeq" id="WP_075049931.1">
    <property type="nucleotide sequence ID" value="NZ_CP006867.1"/>
</dbReference>
<protein>
    <submittedName>
        <fullName evidence="1">Uncharacterized protein</fullName>
    </submittedName>
</protein>
<name>A0A0U3FQE3_9CREN</name>
<dbReference type="EMBL" id="CP006867">
    <property type="protein sequence ID" value="ALU12543.1"/>
    <property type="molecule type" value="Genomic_DNA"/>
</dbReference>
<dbReference type="KEGG" id="iis:EYM_05020"/>
<keyword evidence="2" id="KW-1185">Reference proteome</keyword>
<evidence type="ECO:0000313" key="1">
    <source>
        <dbReference type="EMBL" id="ALU12543.1"/>
    </source>
</evidence>
<dbReference type="Proteomes" id="UP000060778">
    <property type="component" value="Chromosome"/>
</dbReference>
<accession>A0A0U3FQE3</accession>
<dbReference type="AlphaFoldDB" id="A0A0U3FQE3"/>
<reference evidence="1 2" key="1">
    <citation type="submission" date="2013-11" db="EMBL/GenBank/DDBJ databases">
        <title>Comparative genomics of Ignicoccus.</title>
        <authorList>
            <person name="Podar M."/>
        </authorList>
    </citation>
    <scope>NUCLEOTIDE SEQUENCE [LARGE SCALE GENOMIC DNA]</scope>
    <source>
        <strain evidence="1 2">DSM 13165</strain>
    </source>
</reference>
<evidence type="ECO:0000313" key="2">
    <source>
        <dbReference type="Proteomes" id="UP000060778"/>
    </source>
</evidence>
<dbReference type="STRING" id="940295.EYM_05020"/>
<dbReference type="OrthoDB" id="375770at2157"/>
<dbReference type="GeneID" id="30680389"/>